<keyword evidence="2" id="KW-1185">Reference proteome</keyword>
<dbReference type="AlphaFoldDB" id="A0AAE9ZUE7"/>
<proteinExistence type="predicted"/>
<evidence type="ECO:0000313" key="1">
    <source>
        <dbReference type="EMBL" id="WED64287.1"/>
    </source>
</evidence>
<organism evidence="1 2">
    <name type="scientific">Synoicihabitans lomoniglobus</name>
    <dbReference type="NCBI Taxonomy" id="2909285"/>
    <lineage>
        <taxon>Bacteria</taxon>
        <taxon>Pseudomonadati</taxon>
        <taxon>Verrucomicrobiota</taxon>
        <taxon>Opitutia</taxon>
        <taxon>Opitutales</taxon>
        <taxon>Opitutaceae</taxon>
        <taxon>Synoicihabitans</taxon>
    </lineage>
</organism>
<dbReference type="Proteomes" id="UP001218638">
    <property type="component" value="Chromosome"/>
</dbReference>
<evidence type="ECO:0000313" key="2">
    <source>
        <dbReference type="Proteomes" id="UP001218638"/>
    </source>
</evidence>
<protein>
    <recommendedName>
        <fullName evidence="3">Twin-arginine translocation signal domain-containing protein</fullName>
    </recommendedName>
</protein>
<name>A0AAE9ZUE7_9BACT</name>
<dbReference type="EMBL" id="CP119075">
    <property type="protein sequence ID" value="WED64287.1"/>
    <property type="molecule type" value="Genomic_DNA"/>
</dbReference>
<evidence type="ECO:0008006" key="3">
    <source>
        <dbReference type="Google" id="ProtNLM"/>
    </source>
</evidence>
<sequence>MKRRDFVQTLGVASAAALTGHRLSALTPATATPPFTISLSQCAFHRAIFGDARDDYAHFTGTLHTSPDNVWRGDMDPRDIVWRARELGVGVVAW</sequence>
<reference evidence="1" key="1">
    <citation type="submission" date="2023-03" db="EMBL/GenBank/DDBJ databases">
        <title>Lomoglobus Profundus gen. nov., sp. nov., a novel member of the phylum Verrucomicrobia, isolated from deep-marine sediment of South China Sea.</title>
        <authorList>
            <person name="Ahmad T."/>
            <person name="Ishaq S.E."/>
            <person name="Wang F."/>
        </authorList>
    </citation>
    <scope>NUCLEOTIDE SEQUENCE</scope>
    <source>
        <strain evidence="1">LMO-M01</strain>
    </source>
</reference>
<dbReference type="KEGG" id="slom:PXH66_18270"/>
<dbReference type="RefSeq" id="WP_330931048.1">
    <property type="nucleotide sequence ID" value="NZ_CP119075.1"/>
</dbReference>
<gene>
    <name evidence="1" type="ORF">PXH66_18270</name>
</gene>
<accession>A0AAE9ZUE7</accession>